<name>C8NHF9_9LACT</name>
<dbReference type="EMBL" id="ACKZ01000020">
    <property type="protein sequence ID" value="EEW37136.1"/>
    <property type="molecule type" value="Genomic_DNA"/>
</dbReference>
<dbReference type="PIRSF" id="PIRSF012509">
    <property type="entry name" value="CamS"/>
    <property type="match status" value="1"/>
</dbReference>
<evidence type="ECO:0000256" key="1">
    <source>
        <dbReference type="SAM" id="MobiDB-lite"/>
    </source>
</evidence>
<dbReference type="Pfam" id="PF07537">
    <property type="entry name" value="CamS"/>
    <property type="match status" value="1"/>
</dbReference>
<proteinExistence type="predicted"/>
<keyword evidence="4" id="KW-1185">Reference proteome</keyword>
<dbReference type="AlphaFoldDB" id="C8NHF9"/>
<dbReference type="HOGENOM" id="CLU_052482_0_0_9"/>
<dbReference type="InterPro" id="IPR011426">
    <property type="entry name" value="CamS"/>
</dbReference>
<sequence>MKHKLRLGLLGLMSAFTLAACADITQANRQNTNTKNDANAKVVQSTTNQLSNNFYRALITNGKYQVSQNRGATLSLNTGFNLKNFETGLIDLSRNVFPTNQYFFREGQIIDADTTAKWIARKSDKNPEGLNPADNGDTSPTGRAPLYLAQILEQDYMIQTENNFELGGISIGIAMNSVDYYTNGDRDAETEISKEVMIEQAKTIVNQILTRLRQNDALKAVPIVFGVFRQTSKDDIGGGVYVLEATSVEGTEITNWTNVNQKVTVLPLVNEAATEESTAFENFKTEVQNFFPNLSGVTARVKYQDNVAKKMVVDIMTQFYGESEIIALAQHVTDAANKYLSKTTPVEVRISSINGVEAFLMQDLTQGVFTYHIFD</sequence>
<dbReference type="RefSeq" id="WP_005607729.1">
    <property type="nucleotide sequence ID" value="NZ_CP102283.1"/>
</dbReference>
<dbReference type="eggNOG" id="COG4851">
    <property type="taxonomic scope" value="Bacteria"/>
</dbReference>
<dbReference type="CDD" id="cd13441">
    <property type="entry name" value="CamS_repeat_1"/>
    <property type="match status" value="1"/>
</dbReference>
<organism evidence="3 4">
    <name type="scientific">Granulicatella adiacens ATCC 49175</name>
    <dbReference type="NCBI Taxonomy" id="638301"/>
    <lineage>
        <taxon>Bacteria</taxon>
        <taxon>Bacillati</taxon>
        <taxon>Bacillota</taxon>
        <taxon>Bacilli</taxon>
        <taxon>Lactobacillales</taxon>
        <taxon>Carnobacteriaceae</taxon>
        <taxon>Granulicatella</taxon>
    </lineage>
</organism>
<feature type="signal peptide" evidence="2">
    <location>
        <begin position="1"/>
        <end position="22"/>
    </location>
</feature>
<feature type="region of interest" description="Disordered" evidence="1">
    <location>
        <begin position="122"/>
        <end position="142"/>
    </location>
</feature>
<dbReference type="GeneID" id="78412101"/>
<evidence type="ECO:0000313" key="3">
    <source>
        <dbReference type="EMBL" id="EEW37136.1"/>
    </source>
</evidence>
<dbReference type="STRING" id="638301.HMPREF0444_1354"/>
<evidence type="ECO:0000313" key="4">
    <source>
        <dbReference type="Proteomes" id="UP000005926"/>
    </source>
</evidence>
<accession>C8NHF9</accession>
<gene>
    <name evidence="3" type="ORF">HMPREF0444_1354</name>
</gene>
<evidence type="ECO:0000256" key="2">
    <source>
        <dbReference type="SAM" id="SignalP"/>
    </source>
</evidence>
<reference evidence="3 4" key="1">
    <citation type="submission" date="2009-08" db="EMBL/GenBank/DDBJ databases">
        <authorList>
            <person name="Muzny D."/>
            <person name="Qin X."/>
            <person name="Deng J."/>
            <person name="Jiang H."/>
            <person name="Liu Y."/>
            <person name="Qu J."/>
            <person name="Song X.-Z."/>
            <person name="Zhang L."/>
            <person name="Thornton R."/>
            <person name="Coyle M."/>
            <person name="Francisco L."/>
            <person name="Jackson L."/>
            <person name="Javaid M."/>
            <person name="Korchina V."/>
            <person name="Kovar C."/>
            <person name="Mata R."/>
            <person name="Mathew T."/>
            <person name="Ngo R."/>
            <person name="Nguyen L."/>
            <person name="Nguyen N."/>
            <person name="Okwuonu G."/>
            <person name="Ongeri F."/>
            <person name="Pham C."/>
            <person name="Simmons D."/>
            <person name="Wilczek-Boney K."/>
            <person name="Hale W."/>
            <person name="Jakkamsetti A."/>
            <person name="Pham P."/>
            <person name="Ruth R."/>
            <person name="San Lucas F."/>
            <person name="Warren J."/>
            <person name="Zhang J."/>
            <person name="Zhao Z."/>
            <person name="Zhou C."/>
            <person name="Zhu D."/>
            <person name="Lee S."/>
            <person name="Bess C."/>
            <person name="Blankenburg K."/>
            <person name="Forbes L."/>
            <person name="Fu Q."/>
            <person name="Gubbala S."/>
            <person name="Hirani K."/>
            <person name="Jayaseelan J.C."/>
            <person name="Lara F."/>
            <person name="Munidasa M."/>
            <person name="Palculict T."/>
            <person name="Patil S."/>
            <person name="Pu L.-L."/>
            <person name="Saada N."/>
            <person name="Tang L."/>
            <person name="Weissenberger G."/>
            <person name="Zhu Y."/>
            <person name="Hemphill L."/>
            <person name="Shang Y."/>
            <person name="Youmans B."/>
            <person name="Ayvaz T."/>
            <person name="Ross M."/>
            <person name="Santibanez J."/>
            <person name="Aqrawi P."/>
            <person name="Gross S."/>
            <person name="Joshi V."/>
            <person name="Fowler G."/>
            <person name="Nazareth L."/>
            <person name="Reid J."/>
            <person name="Worley K."/>
            <person name="Petrosino J."/>
            <person name="Highlander S."/>
            <person name="Gibbs R."/>
        </authorList>
    </citation>
    <scope>NUCLEOTIDE SEQUENCE [LARGE SCALE GENOMIC DNA]</scope>
    <source>
        <strain evidence="3 4">ATCC 49175</strain>
    </source>
</reference>
<dbReference type="CDD" id="cd13440">
    <property type="entry name" value="CamS_repeat_2"/>
    <property type="match status" value="1"/>
</dbReference>
<comment type="caution">
    <text evidence="3">The sequence shown here is derived from an EMBL/GenBank/DDBJ whole genome shotgun (WGS) entry which is preliminary data.</text>
</comment>
<dbReference type="PROSITE" id="PS51257">
    <property type="entry name" value="PROKAR_LIPOPROTEIN"/>
    <property type="match status" value="1"/>
</dbReference>
<keyword evidence="2" id="KW-0732">Signal</keyword>
<protein>
    <submittedName>
        <fullName evidence="3">CamS sex pheromone family protein</fullName>
    </submittedName>
</protein>
<dbReference type="Gene3D" id="3.10.570.10">
    <property type="entry name" value="sex pheromone staph- cam373 precursor domain"/>
    <property type="match status" value="1"/>
</dbReference>
<feature type="chain" id="PRO_5039316514" evidence="2">
    <location>
        <begin position="23"/>
        <end position="375"/>
    </location>
</feature>
<dbReference type="Proteomes" id="UP000005926">
    <property type="component" value="Unassembled WGS sequence"/>
</dbReference>